<name>H0G4L0_RHIML</name>
<organism evidence="1 2">
    <name type="scientific">Sinorhizobium meliloti CCNWSX0020</name>
    <dbReference type="NCBI Taxonomy" id="1107881"/>
    <lineage>
        <taxon>Bacteria</taxon>
        <taxon>Pseudomonadati</taxon>
        <taxon>Pseudomonadota</taxon>
        <taxon>Alphaproteobacteria</taxon>
        <taxon>Hyphomicrobiales</taxon>
        <taxon>Rhizobiaceae</taxon>
        <taxon>Sinorhizobium/Ensifer group</taxon>
        <taxon>Sinorhizobium</taxon>
    </lineage>
</organism>
<gene>
    <name evidence="1" type="ORF">SM0020_22072</name>
</gene>
<reference evidence="1 2" key="1">
    <citation type="journal article" date="2012" name="J. Bacteriol.">
        <title>Draft Genome Sequence of Sinorhizobium meliloti CCNWSX0020, a Nitrogen-Fixing Symbiont with Copper Tolerance Capability Isolated from Lead-Zinc Mine Tailings.</title>
        <authorList>
            <person name="Li Z."/>
            <person name="Ma Z."/>
            <person name="Hao X."/>
            <person name="Wei G."/>
        </authorList>
    </citation>
    <scope>NUCLEOTIDE SEQUENCE [LARGE SCALE GENOMIC DNA]</scope>
    <source>
        <strain evidence="1 2">CCNWSX0020</strain>
    </source>
</reference>
<dbReference type="AlphaFoldDB" id="H0G4L0"/>
<protein>
    <submittedName>
        <fullName evidence="1">Uncharacterized protein</fullName>
    </submittedName>
</protein>
<dbReference type="EMBL" id="AGVV01000052">
    <property type="protein sequence ID" value="EHK75720.1"/>
    <property type="molecule type" value="Genomic_DNA"/>
</dbReference>
<evidence type="ECO:0000313" key="1">
    <source>
        <dbReference type="EMBL" id="EHK75720.1"/>
    </source>
</evidence>
<evidence type="ECO:0000313" key="2">
    <source>
        <dbReference type="Proteomes" id="UP000004038"/>
    </source>
</evidence>
<dbReference type="RefSeq" id="WP_003532198.1">
    <property type="nucleotide sequence ID" value="NZ_AGVV01000052.1"/>
</dbReference>
<dbReference type="Proteomes" id="UP000004038">
    <property type="component" value="Unassembled WGS sequence"/>
</dbReference>
<accession>H0G4L0</accession>
<sequence length="59" mass="6868">MFERKSRYRCEWLKAGRDEAVLRCGVVSTSPVPTYKPYRQLLIIVFQHLDALAVRGDDI</sequence>
<dbReference type="GeneID" id="25012345"/>
<proteinExistence type="predicted"/>